<dbReference type="Gene3D" id="3.30.43.10">
    <property type="entry name" value="Uridine Diphospho-n-acetylenolpyruvylglucosamine Reductase, domain 2"/>
    <property type="match status" value="1"/>
</dbReference>
<evidence type="ECO:0000313" key="7">
    <source>
        <dbReference type="EMBL" id="MBZ6076441.1"/>
    </source>
</evidence>
<dbReference type="InterPro" id="IPR016167">
    <property type="entry name" value="FAD-bd_PCMH_sub1"/>
</dbReference>
<dbReference type="InterPro" id="IPR014307">
    <property type="entry name" value="Xanthine_DH_ssu"/>
</dbReference>
<dbReference type="SUPFAM" id="SSF56176">
    <property type="entry name" value="FAD-binding/transporter-associated domain-like"/>
    <property type="match status" value="1"/>
</dbReference>
<evidence type="ECO:0000256" key="2">
    <source>
        <dbReference type="ARBA" id="ARBA00022723"/>
    </source>
</evidence>
<dbReference type="SMART" id="SM01092">
    <property type="entry name" value="CO_deh_flav_C"/>
    <property type="match status" value="1"/>
</dbReference>
<dbReference type="PROSITE" id="PS00197">
    <property type="entry name" value="2FE2S_FER_1"/>
    <property type="match status" value="1"/>
</dbReference>
<keyword evidence="5" id="KW-0408">Iron</keyword>
<dbReference type="Pfam" id="PF00111">
    <property type="entry name" value="Fer2"/>
    <property type="match status" value="1"/>
</dbReference>
<keyword evidence="1" id="KW-0285">Flavoprotein</keyword>
<dbReference type="Gene3D" id="3.30.390.50">
    <property type="entry name" value="CO dehydrogenase flavoprotein, C-terminal domain"/>
    <property type="match status" value="1"/>
</dbReference>
<dbReference type="CDD" id="cd00207">
    <property type="entry name" value="fer2"/>
    <property type="match status" value="1"/>
</dbReference>
<evidence type="ECO:0000313" key="8">
    <source>
        <dbReference type="Proteomes" id="UP000704176"/>
    </source>
</evidence>
<dbReference type="InterPro" id="IPR012175">
    <property type="entry name" value="Xanth_DH_ssu_bac"/>
</dbReference>
<evidence type="ECO:0000256" key="3">
    <source>
        <dbReference type="ARBA" id="ARBA00022827"/>
    </source>
</evidence>
<keyword evidence="4 7" id="KW-0560">Oxidoreductase</keyword>
<dbReference type="InterPro" id="IPR005107">
    <property type="entry name" value="CO_DH_flav_C"/>
</dbReference>
<dbReference type="InterPro" id="IPR036884">
    <property type="entry name" value="2Fe-2S-bd_dom_sf"/>
</dbReference>
<comment type="caution">
    <text evidence="7">The sequence shown here is derived from an EMBL/GenBank/DDBJ whole genome shotgun (WGS) entry which is preliminary data.</text>
</comment>
<dbReference type="Gene3D" id="3.30.465.10">
    <property type="match status" value="1"/>
</dbReference>
<proteinExistence type="predicted"/>
<feature type="domain" description="FAD-binding PCMH-type" evidence="6">
    <location>
        <begin position="193"/>
        <end position="367"/>
    </location>
</feature>
<dbReference type="InterPro" id="IPR016208">
    <property type="entry name" value="Ald_Oxase/xanthine_DH-like"/>
</dbReference>
<dbReference type="RefSeq" id="WP_224312760.1">
    <property type="nucleotide sequence ID" value="NZ_JAIRBM010000005.1"/>
</dbReference>
<dbReference type="Gene3D" id="3.10.20.30">
    <property type="match status" value="1"/>
</dbReference>
<protein>
    <submittedName>
        <fullName evidence="7">Xanthine dehydrogenase small subunit</fullName>
        <ecNumber evidence="7">1.17.1.4</ecNumber>
    </submittedName>
</protein>
<name>A0ABS7VMQ3_9HYPH</name>
<dbReference type="EC" id="1.17.1.4" evidence="7"/>
<dbReference type="SUPFAM" id="SSF54292">
    <property type="entry name" value="2Fe-2S ferredoxin-like"/>
    <property type="match status" value="1"/>
</dbReference>
<dbReference type="InterPro" id="IPR016169">
    <property type="entry name" value="FAD-bd_PCMH_sub2"/>
</dbReference>
<dbReference type="InterPro" id="IPR016166">
    <property type="entry name" value="FAD-bd_PCMH"/>
</dbReference>
<dbReference type="SUPFAM" id="SSF47741">
    <property type="entry name" value="CO dehydrogenase ISP C-domain like"/>
    <property type="match status" value="1"/>
</dbReference>
<evidence type="ECO:0000256" key="1">
    <source>
        <dbReference type="ARBA" id="ARBA00022630"/>
    </source>
</evidence>
<dbReference type="InterPro" id="IPR002888">
    <property type="entry name" value="2Fe-2S-bd"/>
</dbReference>
<evidence type="ECO:0000259" key="6">
    <source>
        <dbReference type="PROSITE" id="PS51387"/>
    </source>
</evidence>
<dbReference type="InterPro" id="IPR036010">
    <property type="entry name" value="2Fe-2S_ferredoxin-like_sf"/>
</dbReference>
<organism evidence="7 8">
    <name type="scientific">Microvirga puerhi</name>
    <dbReference type="NCBI Taxonomy" id="2876078"/>
    <lineage>
        <taxon>Bacteria</taxon>
        <taxon>Pseudomonadati</taxon>
        <taxon>Pseudomonadota</taxon>
        <taxon>Alphaproteobacteria</taxon>
        <taxon>Hyphomicrobiales</taxon>
        <taxon>Methylobacteriaceae</taxon>
        <taxon>Microvirga</taxon>
    </lineage>
</organism>
<dbReference type="NCBIfam" id="TIGR02963">
    <property type="entry name" value="xanthine_xdhA"/>
    <property type="match status" value="1"/>
</dbReference>
<dbReference type="InterPro" id="IPR036683">
    <property type="entry name" value="CO_DH_flav_C_dom_sf"/>
</dbReference>
<dbReference type="Pfam" id="PF00941">
    <property type="entry name" value="FAD_binding_5"/>
    <property type="match status" value="1"/>
</dbReference>
<evidence type="ECO:0000256" key="5">
    <source>
        <dbReference type="ARBA" id="ARBA00023004"/>
    </source>
</evidence>
<dbReference type="InterPro" id="IPR036318">
    <property type="entry name" value="FAD-bd_PCMH-like_sf"/>
</dbReference>
<dbReference type="InterPro" id="IPR002346">
    <property type="entry name" value="Mopterin_DH_FAD-bd"/>
</dbReference>
<dbReference type="EMBL" id="JAIRBM010000005">
    <property type="protein sequence ID" value="MBZ6076441.1"/>
    <property type="molecule type" value="Genomic_DNA"/>
</dbReference>
<keyword evidence="2" id="KW-0479">Metal-binding</keyword>
<evidence type="ECO:0000256" key="4">
    <source>
        <dbReference type="ARBA" id="ARBA00023002"/>
    </source>
</evidence>
<dbReference type="PIRSF" id="PIRSF036557">
    <property type="entry name" value="XdhA_RC"/>
    <property type="match status" value="1"/>
</dbReference>
<reference evidence="7 8" key="1">
    <citation type="submission" date="2021-09" db="EMBL/GenBank/DDBJ databases">
        <title>The complete genome sequence of a new microorganism.</title>
        <authorList>
            <person name="Zi Z."/>
        </authorList>
    </citation>
    <scope>NUCLEOTIDE SEQUENCE [LARGE SCALE GENOMIC DNA]</scope>
    <source>
        <strain evidence="7 8">WGZ8</strain>
    </source>
</reference>
<sequence length="495" mass="52833">MIVTREAIRFWRHGRLVEIADFHPRTTLLDYLRLQQRHFGTKEGCAEGDCGACTVALGRVRGGRVHYEPVNACILLLGQVDGAELVTVEDLAVGGKLHPVQAAMAEGHGSQCGFCTPGIVMSLFTLYHGGEQPPSREAVNDMLAGNLCRCTGYRPIVDAALKACADEPADAFSANGARMAENLAALADGRNVFIGNDRCFFAAPATEDSLAALYAQHPDATLVAGSTDVGLWVTKSMADLGKVIWLGRVAGLDLIDDGTETLTIGATATHAEAFSSLARIDPDLGEIMRRFGSVQIRASGTVGGNIANGSPIGDLAPALIALDATIELRGGAALRTIPLENFFIAYRRQDRAAGEYVRRILVPKLAADQVFRAFKVTKRFDEDISAVMAAFRFTLDGRRIASARIAFGGMAGIPKRATETERAVAGLSLDDPGRWGEAMAAIAQDFQPMDDHRASAAYRATIARNLLLKALSEAASGETHATRIIGRRETLAAAE</sequence>
<dbReference type="InterPro" id="IPR012675">
    <property type="entry name" value="Beta-grasp_dom_sf"/>
</dbReference>
<dbReference type="Gene3D" id="1.10.150.120">
    <property type="entry name" value="[2Fe-2S]-binding domain"/>
    <property type="match status" value="1"/>
</dbReference>
<keyword evidence="8" id="KW-1185">Reference proteome</keyword>
<accession>A0ABS7VMQ3</accession>
<dbReference type="InterPro" id="IPR001041">
    <property type="entry name" value="2Fe-2S_ferredoxin-type"/>
</dbReference>
<dbReference type="PANTHER" id="PTHR45444:SF3">
    <property type="entry name" value="XANTHINE DEHYDROGENASE"/>
    <property type="match status" value="1"/>
</dbReference>
<dbReference type="PROSITE" id="PS51387">
    <property type="entry name" value="FAD_PCMH"/>
    <property type="match status" value="1"/>
</dbReference>
<dbReference type="Pfam" id="PF01799">
    <property type="entry name" value="Fer2_2"/>
    <property type="match status" value="1"/>
</dbReference>
<dbReference type="InterPro" id="IPR006058">
    <property type="entry name" value="2Fe2S_fd_BS"/>
</dbReference>
<dbReference type="PANTHER" id="PTHR45444">
    <property type="entry name" value="XANTHINE DEHYDROGENASE"/>
    <property type="match status" value="1"/>
</dbReference>
<dbReference type="Proteomes" id="UP000704176">
    <property type="component" value="Unassembled WGS sequence"/>
</dbReference>
<dbReference type="SUPFAM" id="SSF55447">
    <property type="entry name" value="CO dehydrogenase flavoprotein C-terminal domain-like"/>
    <property type="match status" value="1"/>
</dbReference>
<keyword evidence="3" id="KW-0274">FAD</keyword>
<gene>
    <name evidence="7" type="primary">xdhA</name>
    <name evidence="7" type="ORF">K9B37_09085</name>
</gene>
<dbReference type="Pfam" id="PF03450">
    <property type="entry name" value="CO_deh_flav_C"/>
    <property type="match status" value="1"/>
</dbReference>
<dbReference type="GO" id="GO:0004854">
    <property type="term" value="F:xanthine dehydrogenase activity"/>
    <property type="evidence" value="ECO:0007669"/>
    <property type="project" value="UniProtKB-EC"/>
</dbReference>